<dbReference type="SMART" id="SM00490">
    <property type="entry name" value="HELICc"/>
    <property type="match status" value="1"/>
</dbReference>
<dbReference type="SUPFAM" id="SSF52540">
    <property type="entry name" value="P-loop containing nucleoside triphosphate hydrolases"/>
    <property type="match status" value="2"/>
</dbReference>
<dbReference type="HAMAP" id="MF_00204">
    <property type="entry name" value="UvrB"/>
    <property type="match status" value="1"/>
</dbReference>
<dbReference type="Gene3D" id="4.10.860.10">
    <property type="entry name" value="UVR domain"/>
    <property type="match status" value="1"/>
</dbReference>
<evidence type="ECO:0000256" key="11">
    <source>
        <dbReference type="ARBA" id="ARBA00026033"/>
    </source>
</evidence>
<keyword evidence="15" id="KW-0175">Coiled coil</keyword>
<comment type="caution">
    <text evidence="20">The sequence shown here is derived from an EMBL/GenBank/DDBJ whole genome shotgun (WGS) entry which is preliminary data.</text>
</comment>
<sequence>MASSKDKHSQDSHNKAGGFGEAPQAEFSGAPLSGSIADWAKEIGDEAAKSKQPSGGASAKNPKQPPKQPKKIPERSKEASRTGRGTSMGGAASAKERAAAGLNPVAGLDISLEDAAGLNPSGATATVQALSDLIASGNPLFKNGELWTPHRPSRPEKSEGGIAIEIETSFEPSGDQPTAIRDLMEGLENDDRTQVLLGVTGSGKTFTMAQVIQRTQRPALILAPNKTLAAQLYGEFKSFFPNNAVEYFVSYYDYYQPEAYVPRSDTYIEKESSINEQIDRMRHSATRSLLERDDVIIVASVSCIYGIGSVETYTAMTFEMKIGDRLDQRQLLADLVAQQYKRQDINFVRGSFRVRGDTIEIFPAHLEDRAWRISLFGDEIETITEFDPLTGQKTGELKSVKIYANSHYVTPRPTLNQAMKSIKEELKHRLVELNNAGRLLEAQRLDQRTTFDLEMLEATGSCAGIENYSRYLTGRNPGEPPPTLFEYIPDNALVFIDESHVTVPQIGGMYRGDFRRKATLAEYGFRLPSCMDNRPLRFEEWDAMRPQTIAVSATPGGWEMEEAGGVFAEQVIRPTGLIDPPVEIRPAKSQVDDVLGEIRETAQKGYRTLVTVLTKRMAEDLTEYLHEQGVRVRYMHSDIDTLERIEIIRDLRLGAFDVLVGINLLREGLDIPECGFVAILDADKEGFLRSETSLVQTIGRAARNVDGKVILYADNLTGSMQRAMDETSRRREKQVAYNEEHGITPASVKKNISDILGSVYERDHVRADISGFAEEGAMMGNNLAAHLEHLEKQMRDAAADLDFEKAARLRDEIKRLRETELAIADDPLAREFEAGDAGAGRNKGKSTGKPTGKSRFRKPTLDEMGADTTRPAGKPSLFQKPSLDDMGPGTDMAKPLFRKNTLDEMTVKRTEVPAGGNEVAIRRERAGIGSYEDPAETARKKRRPGKTGRPGR</sequence>
<protein>
    <recommendedName>
        <fullName evidence="12 13">UvrABC system protein B</fullName>
        <shortName evidence="13">Protein UvrB</shortName>
    </recommendedName>
    <alternativeName>
        <fullName evidence="13">Excinuclease ABC subunit B</fullName>
    </alternativeName>
</protein>
<keyword evidence="21" id="KW-1185">Reference proteome</keyword>
<dbReference type="PROSITE" id="PS51192">
    <property type="entry name" value="HELICASE_ATP_BIND_1"/>
    <property type="match status" value="1"/>
</dbReference>
<evidence type="ECO:0000256" key="10">
    <source>
        <dbReference type="ARBA" id="ARBA00023236"/>
    </source>
</evidence>
<keyword evidence="4 13" id="KW-0547">Nucleotide-binding</keyword>
<feature type="domain" description="UVR" evidence="17">
    <location>
        <begin position="784"/>
        <end position="819"/>
    </location>
</feature>
<dbReference type="NCBIfam" id="NF003673">
    <property type="entry name" value="PRK05298.1"/>
    <property type="match status" value="1"/>
</dbReference>
<feature type="domain" description="Helicase C-terminal" evidence="19">
    <location>
        <begin position="590"/>
        <end position="756"/>
    </location>
</feature>
<name>A0ABU8PCF1_9HYPH</name>
<dbReference type="InterPro" id="IPR027417">
    <property type="entry name" value="P-loop_NTPase"/>
</dbReference>
<dbReference type="Pfam" id="PF02151">
    <property type="entry name" value="UVR"/>
    <property type="match status" value="1"/>
</dbReference>
<dbReference type="Pfam" id="PF12344">
    <property type="entry name" value="UvrB"/>
    <property type="match status" value="1"/>
</dbReference>
<dbReference type="Gene3D" id="3.40.50.300">
    <property type="entry name" value="P-loop containing nucleotide triphosphate hydrolases"/>
    <property type="match status" value="3"/>
</dbReference>
<keyword evidence="20" id="KW-0378">Hydrolase</keyword>
<evidence type="ECO:0000256" key="2">
    <source>
        <dbReference type="ARBA" id="ARBA00008533"/>
    </source>
</evidence>
<comment type="subcellular location">
    <subcellularLocation>
        <location evidence="1 13 14">Cytoplasm</location>
    </subcellularLocation>
</comment>
<dbReference type="Pfam" id="PF17757">
    <property type="entry name" value="UvrB_inter"/>
    <property type="match status" value="1"/>
</dbReference>
<dbReference type="InterPro" id="IPR041471">
    <property type="entry name" value="UvrB_inter"/>
</dbReference>
<feature type="compositionally biased region" description="Basic and acidic residues" evidence="16">
    <location>
        <begin position="71"/>
        <end position="81"/>
    </location>
</feature>
<dbReference type="InterPro" id="IPR006935">
    <property type="entry name" value="Helicase/UvrB_N"/>
</dbReference>
<evidence type="ECO:0000256" key="9">
    <source>
        <dbReference type="ARBA" id="ARBA00023204"/>
    </source>
</evidence>
<dbReference type="InterPro" id="IPR036876">
    <property type="entry name" value="UVR_dom_sf"/>
</dbReference>
<dbReference type="InterPro" id="IPR001650">
    <property type="entry name" value="Helicase_C-like"/>
</dbReference>
<feature type="region of interest" description="Disordered" evidence="16">
    <location>
        <begin position="907"/>
        <end position="952"/>
    </location>
</feature>
<evidence type="ECO:0000256" key="16">
    <source>
        <dbReference type="SAM" id="MobiDB-lite"/>
    </source>
</evidence>
<dbReference type="PROSITE" id="PS51194">
    <property type="entry name" value="HELICASE_CTER"/>
    <property type="match status" value="1"/>
</dbReference>
<dbReference type="Proteomes" id="UP001375812">
    <property type="component" value="Unassembled WGS sequence"/>
</dbReference>
<reference evidence="20 21" key="1">
    <citation type="submission" date="2023-12" db="EMBL/GenBank/DDBJ databases">
        <title>Gut-associated functions are favored during microbiome assembly across C. elegans life.</title>
        <authorList>
            <person name="Zimmermann J."/>
        </authorList>
    </citation>
    <scope>NUCLEOTIDE SEQUENCE [LARGE SCALE GENOMIC DNA]</scope>
    <source>
        <strain evidence="20 21">MYb71</strain>
    </source>
</reference>
<dbReference type="InterPro" id="IPR001943">
    <property type="entry name" value="UVR_dom"/>
</dbReference>
<proteinExistence type="inferred from homology"/>
<evidence type="ECO:0000259" key="17">
    <source>
        <dbReference type="PROSITE" id="PS50151"/>
    </source>
</evidence>
<comment type="subunit">
    <text evidence="11 13 14">Forms a heterotetramer with UvrA during the search for lesions. Interacts with UvrC in an incision complex.</text>
</comment>
<evidence type="ECO:0000256" key="5">
    <source>
        <dbReference type="ARBA" id="ARBA00022763"/>
    </source>
</evidence>
<comment type="similarity">
    <text evidence="2 13 14">Belongs to the UvrB family.</text>
</comment>
<dbReference type="InterPro" id="IPR014001">
    <property type="entry name" value="Helicase_ATP-bd"/>
</dbReference>
<feature type="domain" description="Helicase ATP-binding" evidence="18">
    <location>
        <begin position="185"/>
        <end position="333"/>
    </location>
</feature>
<accession>A0ABU8PCF1</accession>
<feature type="coiled-coil region" evidence="15">
    <location>
        <begin position="416"/>
        <end position="443"/>
    </location>
</feature>
<evidence type="ECO:0000259" key="18">
    <source>
        <dbReference type="PROSITE" id="PS51192"/>
    </source>
</evidence>
<evidence type="ECO:0000313" key="20">
    <source>
        <dbReference type="EMBL" id="MEJ5019911.1"/>
    </source>
</evidence>
<feature type="compositionally biased region" description="Basic and acidic residues" evidence="16">
    <location>
        <begin position="1"/>
        <end position="14"/>
    </location>
</feature>
<keyword evidence="8 13" id="KW-0267">Excision nuclease</keyword>
<keyword evidence="6 13" id="KW-0228">DNA excision</keyword>
<feature type="compositionally biased region" description="Basic residues" evidence="16">
    <location>
        <begin position="939"/>
        <end position="952"/>
    </location>
</feature>
<feature type="region of interest" description="Disordered" evidence="16">
    <location>
        <begin position="1"/>
        <end position="96"/>
    </location>
</feature>
<comment type="function">
    <text evidence="13">The UvrABC repair system catalyzes the recognition and processing of DNA lesions. A damage recognition complex composed of 2 UvrA and 2 UvrB subunits scans DNA for abnormalities. Upon binding of the UvrA(2)B(2) complex to a putative damaged site, the DNA wraps around one UvrB monomer. DNA wrap is dependent on ATP binding by UvrB and probably causes local melting of the DNA helix, facilitating insertion of UvrB beta-hairpin between the DNA strands. Then UvrB probes one DNA strand for the presence of a lesion. If a lesion is found the UvrA subunits dissociate and the UvrB-DNA preincision complex is formed. This complex is subsequently bound by UvrC and the second UvrB is released. If no lesion is found, the DNA wraps around the other UvrB subunit that will check the other stand for damage.</text>
</comment>
<evidence type="ECO:0000256" key="4">
    <source>
        <dbReference type="ARBA" id="ARBA00022741"/>
    </source>
</evidence>
<evidence type="ECO:0000256" key="15">
    <source>
        <dbReference type="SAM" id="Coils"/>
    </source>
</evidence>
<dbReference type="InterPro" id="IPR004807">
    <property type="entry name" value="UvrB"/>
</dbReference>
<keyword evidence="9 13" id="KW-0234">DNA repair</keyword>
<dbReference type="SMART" id="SM00487">
    <property type="entry name" value="DEXDc"/>
    <property type="match status" value="1"/>
</dbReference>
<organism evidence="20 21">
    <name type="scientific">Ochrobactrum vermis</name>
    <dbReference type="NCBI Taxonomy" id="1827297"/>
    <lineage>
        <taxon>Bacteria</taxon>
        <taxon>Pseudomonadati</taxon>
        <taxon>Pseudomonadota</taxon>
        <taxon>Alphaproteobacteria</taxon>
        <taxon>Hyphomicrobiales</taxon>
        <taxon>Brucellaceae</taxon>
        <taxon>Brucella/Ochrobactrum group</taxon>
        <taxon>Ochrobactrum</taxon>
    </lineage>
</organism>
<evidence type="ECO:0000256" key="3">
    <source>
        <dbReference type="ARBA" id="ARBA00022490"/>
    </source>
</evidence>
<dbReference type="Pfam" id="PF00271">
    <property type="entry name" value="Helicase_C"/>
    <property type="match status" value="1"/>
</dbReference>
<evidence type="ECO:0000256" key="12">
    <source>
        <dbReference type="ARBA" id="ARBA00029504"/>
    </source>
</evidence>
<evidence type="ECO:0000256" key="7">
    <source>
        <dbReference type="ARBA" id="ARBA00022840"/>
    </source>
</evidence>
<dbReference type="Pfam" id="PF04851">
    <property type="entry name" value="ResIII"/>
    <property type="match status" value="1"/>
</dbReference>
<keyword evidence="3 13" id="KW-0963">Cytoplasm</keyword>
<keyword evidence="5 13" id="KW-0227">DNA damage</keyword>
<keyword evidence="10 13" id="KW-0742">SOS response</keyword>
<evidence type="ECO:0000256" key="1">
    <source>
        <dbReference type="ARBA" id="ARBA00004496"/>
    </source>
</evidence>
<dbReference type="PANTHER" id="PTHR24029:SF0">
    <property type="entry name" value="UVRABC SYSTEM PROTEIN B"/>
    <property type="match status" value="1"/>
</dbReference>
<feature type="compositionally biased region" description="Basic residues" evidence="16">
    <location>
        <begin position="842"/>
        <end position="858"/>
    </location>
</feature>
<feature type="short sequence motif" description="Beta-hairpin" evidence="13">
    <location>
        <begin position="251"/>
        <end position="274"/>
    </location>
</feature>
<comment type="domain">
    <text evidence="13">The beta-hairpin motif is involved in DNA binding.</text>
</comment>
<evidence type="ECO:0000256" key="13">
    <source>
        <dbReference type="HAMAP-Rule" id="MF_00204"/>
    </source>
</evidence>
<dbReference type="RefSeq" id="WP_105542321.1">
    <property type="nucleotide sequence ID" value="NZ_JBBGZH010000001.1"/>
</dbReference>
<dbReference type="EMBL" id="JBBGZH010000001">
    <property type="protein sequence ID" value="MEJ5019911.1"/>
    <property type="molecule type" value="Genomic_DNA"/>
</dbReference>
<evidence type="ECO:0000256" key="14">
    <source>
        <dbReference type="RuleBase" id="RU003587"/>
    </source>
</evidence>
<dbReference type="CDD" id="cd18790">
    <property type="entry name" value="SF2_C_UvrB"/>
    <property type="match status" value="1"/>
</dbReference>
<dbReference type="PROSITE" id="PS50151">
    <property type="entry name" value="UVR"/>
    <property type="match status" value="1"/>
</dbReference>
<evidence type="ECO:0000259" key="19">
    <source>
        <dbReference type="PROSITE" id="PS51194"/>
    </source>
</evidence>
<feature type="region of interest" description="Disordered" evidence="16">
    <location>
        <begin position="833"/>
        <end position="889"/>
    </location>
</feature>
<gene>
    <name evidence="13 20" type="primary">uvrB</name>
    <name evidence="20" type="ORF">WH297_09195</name>
</gene>
<dbReference type="NCBIfam" id="TIGR00631">
    <property type="entry name" value="uvrb"/>
    <property type="match status" value="1"/>
</dbReference>
<keyword evidence="7 13" id="KW-0067">ATP-binding</keyword>
<dbReference type="GO" id="GO:0016787">
    <property type="term" value="F:hydrolase activity"/>
    <property type="evidence" value="ECO:0007669"/>
    <property type="project" value="UniProtKB-KW"/>
</dbReference>
<dbReference type="SUPFAM" id="SSF46600">
    <property type="entry name" value="C-terminal UvrC-binding domain of UvrB"/>
    <property type="match status" value="1"/>
</dbReference>
<evidence type="ECO:0000256" key="8">
    <source>
        <dbReference type="ARBA" id="ARBA00022881"/>
    </source>
</evidence>
<dbReference type="PANTHER" id="PTHR24029">
    <property type="entry name" value="UVRABC SYSTEM PROTEIN B"/>
    <property type="match status" value="1"/>
</dbReference>
<evidence type="ECO:0000256" key="6">
    <source>
        <dbReference type="ARBA" id="ARBA00022769"/>
    </source>
</evidence>
<dbReference type="CDD" id="cd17916">
    <property type="entry name" value="DEXHc_UvrB"/>
    <property type="match status" value="1"/>
</dbReference>
<evidence type="ECO:0000313" key="21">
    <source>
        <dbReference type="Proteomes" id="UP001375812"/>
    </source>
</evidence>
<feature type="compositionally biased region" description="Basic and acidic residues" evidence="16">
    <location>
        <begin position="39"/>
        <end position="49"/>
    </location>
</feature>
<dbReference type="InterPro" id="IPR024759">
    <property type="entry name" value="UvrB_YAD/RRR_dom"/>
</dbReference>
<feature type="binding site" evidence="13">
    <location>
        <begin position="198"/>
        <end position="205"/>
    </location>
    <ligand>
        <name>ATP</name>
        <dbReference type="ChEBI" id="CHEBI:30616"/>
    </ligand>
</feature>